<feature type="compositionally biased region" description="Basic and acidic residues" evidence="13">
    <location>
        <begin position="1127"/>
        <end position="1139"/>
    </location>
</feature>
<feature type="compositionally biased region" description="Low complexity" evidence="13">
    <location>
        <begin position="2034"/>
        <end position="2048"/>
    </location>
</feature>
<dbReference type="SUPFAM" id="SSF48371">
    <property type="entry name" value="ARM repeat"/>
    <property type="match status" value="1"/>
</dbReference>
<dbReference type="Gene3D" id="3.90.1750.10">
    <property type="entry name" value="Hect, E3 ligase catalytic domains"/>
    <property type="match status" value="1"/>
</dbReference>
<keyword evidence="17" id="KW-1185">Reference proteome</keyword>
<dbReference type="Proteomes" id="UP000001940">
    <property type="component" value="Chromosome IV"/>
</dbReference>
<feature type="compositionally biased region" description="Low complexity" evidence="13">
    <location>
        <begin position="3015"/>
        <end position="3042"/>
    </location>
</feature>
<dbReference type="Reactome" id="R-CEL-6798695">
    <property type="pathway name" value="Neutrophil degranulation"/>
</dbReference>
<dbReference type="Pfam" id="PF00627">
    <property type="entry name" value="UBA"/>
    <property type="match status" value="1"/>
</dbReference>
<evidence type="ECO:0000313" key="18">
    <source>
        <dbReference type="WormBase" id="Y67D8C.5h"/>
    </source>
</evidence>
<dbReference type="Pfam" id="PF00632">
    <property type="entry name" value="HECT"/>
    <property type="match status" value="1"/>
</dbReference>
<evidence type="ECO:0000259" key="14">
    <source>
        <dbReference type="PROSITE" id="PS50030"/>
    </source>
</evidence>
<feature type="active site" description="Glycyl thioester intermediate" evidence="11">
    <location>
        <position position="4152"/>
    </location>
</feature>
<keyword evidence="5" id="KW-0813">Transport</keyword>
<dbReference type="Pfam" id="PF06012">
    <property type="entry name" value="DUF908"/>
    <property type="match status" value="2"/>
</dbReference>
<dbReference type="InterPro" id="IPR009060">
    <property type="entry name" value="UBA-like_sf"/>
</dbReference>
<dbReference type="WormBase" id="Y67D8C.5h">
    <property type="protein sequence ID" value="CE48793"/>
    <property type="gene ID" value="WBGene00022069"/>
    <property type="gene designation" value="eel-1"/>
</dbReference>
<keyword evidence="8" id="KW-0509">mRNA transport</keyword>
<name>U4PBY0_CAEEL</name>
<feature type="region of interest" description="Disordered" evidence="13">
    <location>
        <begin position="810"/>
        <end position="868"/>
    </location>
</feature>
<feature type="region of interest" description="Disordered" evidence="13">
    <location>
        <begin position="2802"/>
        <end position="2947"/>
    </location>
</feature>
<evidence type="ECO:0000256" key="5">
    <source>
        <dbReference type="ARBA" id="ARBA00022448"/>
    </source>
</evidence>
<dbReference type="PANTHER" id="PTHR11254">
    <property type="entry name" value="HECT DOMAIN UBIQUITIN-PROTEIN LIGASE"/>
    <property type="match status" value="1"/>
</dbReference>
<dbReference type="Gene3D" id="6.10.250.1630">
    <property type="match status" value="1"/>
</dbReference>
<evidence type="ECO:0000256" key="9">
    <source>
        <dbReference type="ARBA" id="ARBA00023242"/>
    </source>
</evidence>
<feature type="compositionally biased region" description="Acidic residues" evidence="13">
    <location>
        <begin position="825"/>
        <end position="854"/>
    </location>
</feature>
<dbReference type="OrthoDB" id="423283at2759"/>
<dbReference type="Gene3D" id="3.30.2410.10">
    <property type="entry name" value="Hect, E3 ligase catalytic domain"/>
    <property type="match status" value="1"/>
</dbReference>
<dbReference type="UniPathway" id="UPA00143"/>
<dbReference type="FunFam" id="3.30.2410.10:FF:000004">
    <property type="entry name" value="E3 ubiquitin-protein ligase HUWE1, variant"/>
    <property type="match status" value="1"/>
</dbReference>
<dbReference type="InterPro" id="IPR050409">
    <property type="entry name" value="E3_ubiq-protein_ligase"/>
</dbReference>
<feature type="region of interest" description="Disordered" evidence="13">
    <location>
        <begin position="3597"/>
        <end position="3665"/>
    </location>
</feature>
<dbReference type="CTD" id="177084"/>
<feature type="compositionally biased region" description="Basic and acidic residues" evidence="13">
    <location>
        <begin position="3718"/>
        <end position="3728"/>
    </location>
</feature>
<dbReference type="EMBL" id="BX284604">
    <property type="protein sequence ID" value="CDH93244.1"/>
    <property type="molecule type" value="Genomic_DNA"/>
</dbReference>
<dbReference type="InterPro" id="IPR010314">
    <property type="entry name" value="E3_Ub_ligase_DUF913"/>
</dbReference>
<dbReference type="EC" id="2.3.2.26" evidence="4"/>
<dbReference type="PANTHER" id="PTHR11254:SF67">
    <property type="entry name" value="E3 UBIQUITIN-PROTEIN LIGASE HUWE1"/>
    <property type="match status" value="1"/>
</dbReference>
<feature type="compositionally biased region" description="Low complexity" evidence="13">
    <location>
        <begin position="546"/>
        <end position="555"/>
    </location>
</feature>
<feature type="compositionally biased region" description="Pro residues" evidence="13">
    <location>
        <begin position="532"/>
        <end position="545"/>
    </location>
</feature>
<organism evidence="16 17">
    <name type="scientific">Caenorhabditis elegans</name>
    <dbReference type="NCBI Taxonomy" id="6239"/>
    <lineage>
        <taxon>Eukaryota</taxon>
        <taxon>Metazoa</taxon>
        <taxon>Ecdysozoa</taxon>
        <taxon>Nematoda</taxon>
        <taxon>Chromadorea</taxon>
        <taxon>Rhabditida</taxon>
        <taxon>Rhabditina</taxon>
        <taxon>Rhabditomorpha</taxon>
        <taxon>Rhabditoidea</taxon>
        <taxon>Rhabditidae</taxon>
        <taxon>Peloderinae</taxon>
        <taxon>Caenorhabditis</taxon>
    </lineage>
</organism>
<feature type="region of interest" description="Disordered" evidence="13">
    <location>
        <begin position="1"/>
        <end position="20"/>
    </location>
</feature>
<feature type="region of interest" description="Disordered" evidence="13">
    <location>
        <begin position="3006"/>
        <end position="3042"/>
    </location>
</feature>
<dbReference type="RefSeq" id="NP_001294472.1">
    <property type="nucleotide sequence ID" value="NM_001307543.4"/>
</dbReference>
<evidence type="ECO:0000313" key="16">
    <source>
        <dbReference type="EMBL" id="CDH93244.1"/>
    </source>
</evidence>
<feature type="compositionally biased region" description="Low complexity" evidence="13">
    <location>
        <begin position="3618"/>
        <end position="3652"/>
    </location>
</feature>
<dbReference type="Pfam" id="PF14377">
    <property type="entry name" value="UBM"/>
    <property type="match status" value="3"/>
</dbReference>
<feature type="domain" description="UBA" evidence="14">
    <location>
        <begin position="1436"/>
        <end position="1475"/>
    </location>
</feature>
<dbReference type="InterPro" id="IPR015940">
    <property type="entry name" value="UBA"/>
</dbReference>
<feature type="compositionally biased region" description="Basic and acidic residues" evidence="13">
    <location>
        <begin position="813"/>
        <end position="824"/>
    </location>
</feature>
<dbReference type="PROSITE" id="PS50237">
    <property type="entry name" value="HECT"/>
    <property type="match status" value="1"/>
</dbReference>
<dbReference type="FunCoup" id="U4PBY0">
    <property type="interactions" value="3250"/>
</dbReference>
<dbReference type="GeneID" id="177084"/>
<feature type="compositionally biased region" description="Acidic residues" evidence="13">
    <location>
        <begin position="2894"/>
        <end position="2904"/>
    </location>
</feature>
<dbReference type="InParanoid" id="U4PBY0"/>
<dbReference type="InterPro" id="IPR025527">
    <property type="entry name" value="HUWE1/Rev1_UBM"/>
</dbReference>
<comment type="catalytic activity">
    <reaction evidence="1">
        <text>S-ubiquitinyl-[E2 ubiquitin-conjugating enzyme]-L-cysteine + [acceptor protein]-L-lysine = [E2 ubiquitin-conjugating enzyme]-L-cysteine + N(6)-ubiquitinyl-[acceptor protein]-L-lysine.</text>
        <dbReference type="EC" id="2.3.2.26"/>
    </reaction>
</comment>
<feature type="compositionally biased region" description="Low complexity" evidence="13">
    <location>
        <begin position="2905"/>
        <end position="2920"/>
    </location>
</feature>
<evidence type="ECO:0000256" key="6">
    <source>
        <dbReference type="ARBA" id="ARBA00022679"/>
    </source>
</evidence>
<feature type="compositionally biased region" description="Low complexity" evidence="13">
    <location>
        <begin position="2840"/>
        <end position="2856"/>
    </location>
</feature>
<dbReference type="InterPro" id="IPR035983">
    <property type="entry name" value="Hect_E3_ubiquitin_ligase"/>
</dbReference>
<comment type="subcellular location">
    <subcellularLocation>
        <location evidence="2">Nucleus</location>
    </subcellularLocation>
</comment>
<feature type="compositionally biased region" description="Low complexity" evidence="13">
    <location>
        <begin position="2816"/>
        <end position="2832"/>
    </location>
</feature>
<evidence type="ECO:0000256" key="13">
    <source>
        <dbReference type="SAM" id="MobiDB-lite"/>
    </source>
</evidence>
<dbReference type="SUPFAM" id="SSF46934">
    <property type="entry name" value="UBA-like"/>
    <property type="match status" value="1"/>
</dbReference>
<dbReference type="Reactome" id="R-CEL-983168">
    <property type="pathway name" value="Antigen processing: Ubiquitination &amp; Proteasome degradation"/>
</dbReference>
<comment type="similarity">
    <text evidence="10">Belongs to the UPL family. TOM1/PTR1 subfamily.</text>
</comment>
<sequence>MKIDDAEPSSSSSGSDMPPASATLLRNIVATKNDEDFIAAINKGREVHAVMGKTELYKWTEVLNRCDEILEKAVHKNEFGNLQCDHDTVLKNHAVAIVRFTVLLFECTSSRRIYKSVDRILALLESTDMDLLAEVLRLLQVMGKRSKFLSTRIPQKEQHALAQRLTAIAQCWGGKLRTVKMAECLKREPKLPMLFPFTYTDAKQRTIIVEQPKFQKDESVGELITRTVAQISPPVSSDSVPSQQFSKEDLYCLLSRVRMLVTFEDWHHRFKCLIVRLLSVSTLVYCRLGGTDETTLSSLLYSGFIEEIVEMLKSDREADTQQDHNLHDAIQTEALSTLCSIVTYEKEPKITQILEALSAGSYHGFLSVMTRQIVDELKSNNLGKTGKPSVSLATALFSFIYHLASIEPGGDTLVGSGLTQTLLSVIGFHELPIECITFGTRCARIIDLFTTIDVTSFKANNGMEICVNRVVHEINECRKEQPFMIDISYDMPFEEEPEPRDDQEAHEEPEDESDERNPVDQEAPVPIEVDAPLPPASPIAAPAPVPVASASTSSDSKIKGGPWEEVQMNGATCHQQRSGLIKGLLTFIKRAIGDVQFQDIMKHLMEGDLPEALMHILSNAEYYSPSLFHQSAHLITNFVYQFPEELSSIQRRHVPYVIFQSLLRKELPNSKDVITTLGNVFTAMCLNERGLRQFKSYDPFNQIFRIVLSVKFLVTLRKKRSAEVFESAQAIGGALDDLMRHYPDLKHDMLKSIIVILDLLDEIGRNPPAGVELVPTLTKTMARSVVFSPNNSSLLPREAREARELRIQQLQREIPEQADERVGGDVEEEPMEVEDAEDSDVDEEDNEMSMDEMSGEAPAPPAAPSPKPTKPFEYGAGMMCEDANGKKILPIGDYMLLIARVVETMMTQSPSQKITEEFIDECVMQKIMKLCHLPCITNEATHATYIGSIANIIKHIVKAGYQSQRNGPDVGPKLMSAIVGEFIKTINPLFEVNNGDFSAMNQAESRKATLLMHLDEKLVEKTLVELNSIIPTLLNLNKSPMSSTYNPQDHRTRIYETWKMPEGMKLYGMLRKLSRMLCWEYELVQTLKPTIRTAATQTEGEMLSDQPADTHLDVEVMPPWDEDSVDEQQKRDEAKEPRWKAAGVSQEEHDFWIKNKPLQDIVSKSHAMVKDLLNSMGKTINVNNPRRPRIRDTPPLPLAASHCISMIFSSIYKDLKWEPPVQNAATSPMAYGRYIELLTQLNHSLFENGRCSNPALPQNFYTSGCHKAFFELFSDKIIPFLGDNMPEGVEQTMEEWCRLAVKLTDRNTIVSSDNWQRRDRQSADFDTNKYLKLVCRDMFNAYKQFFEKMAQMPDWELKSLKKVCENAFSVFKEVAKNLVEETEATTAATEAVNAAAAPAPADAPAAEWGPGALRIPPVAVEPAPAPVAVNPAAAADPHEDTIVMLMDLGFSRDIVLYALESTRNADEAANYLLAHGNEIPLQDAANPFRDDLLNQVLREAGAEMIAGANTPNADEIELQLNAQFAEHQGYELVRIAQRVLRDAGAEQIGLQIMEAYPDESVDVAAEQLINDVMDRVRNPRSSYEENIAQPLIPPLSQLKIEQDVSLNSACKQLFPLVKRLLLVSNDTIHPCAELIVSIFPAMTEEWRKEHLIAEICGEDLKNMAKSLVEQEVDENGRPKQHDVARTMTNRLHFAVLIFDKISEEYVQWIDANGMTEVMLTSLEYLVERFKSVDYYQSLITRIICWNDFYAKTHRLIVRRAYLKSLSPSLVWSYQSYEEDALRRRADYSSGEKKWVPYDAASQKTLNDAFFAGVRGVKCTLKRGVRPNKKVDVDFASMKQGDGTSRENIKAELPPTVEVSIPDLMDAEAKLSWSEDQNDRFLDLSTQILRTGALDPKCSHSMLSFIARLTRSHRNAVRFMEKDGVEAILRLRARCAITYPFLVSIIIRNCIDDDALLGHIYEKTIRGYIAVPTQPPASMSEYAAGKSKDFADTLNFMAPLSTRNPLVFTEAMNKLARMNGSLILPMIKEKKPTLSVSSTAGGASTSSSSAPPPPPPLTSSSSHTVVENNSRAEKIVSMMLSEVLNGEFPTVGQTRMLSQEKILQILAEIVKSYPSLAIIIAETQAEGRSALHSLIDTYIIAPIEKIETTNALKTLIAVISASQNSLKAQELLVLDVKNALASYSEKASELRVDLAKLQLDKESEEREEATTSLKKQETEVLSKISELCSIIIIMCQSCPAHHHHHHSSTDRNNRERSSQNAIMKMFHKKRMCADLVKTIHCLQLSTKVSLDTVNQILKTLDTLLEGSTTTTSATITGPRSLMDIVAGRREQRREAAAGGIMNEREIDTIFQRDGLAFDGEMENLLRRLQGDHWRGNSVQRGAGQVAEEEEGSETYEERERSDSPSESSEHAGDEEVRDDAVETGDGEVDMADAQDAPLAAPDAPPGINLVDEIMQQVQRDVEDDEEDEDGDQNEHEAEEDDHDREDEDDEDDDDDEDEEEEAEDDDQDEDDVRHVEQNPEPLARRLFEEDDDDEEDDDGDEDGDSMEDDVQRLDLDDDYFDMGGPFDAQRMDDMIFPPSFGRPAVTSFADLFRDDFDFLFSRPPYRAERRPLARGSHLGGVISEHPLMTRPPAENDVSRRPNTNIRAEILQMHTRSSLHRQNAIRRTTTEARELEAISRGIRMGELPAGRMLVRGTTTHGDGGVHTSFFDHIFDIRPSNVAFSRSGAYRSYNTGDRDERRDIRASQVPTCLERLESYSLSMEPVSSRFVTVIVNSHLNKIHAAREAQIKKEAEIKAKAKKDAEAAKKAAEDKKKAAEAPAPAPSAEQSDSPASPDAPAPAPEEIGLATPAATNTTNTVSESVAPNASTRGDDTLTTPAAAQVEDQASEDQHIEEEPMEVGEDDGAAEAPQSSAATAASSVAGTEEIEDVERQAVEDHVPEIQDNDDTLPYEGAVEHAPAQAPEENVMPEEFRAILGDIIIPDGVDPAFLAALPEEMRAEVIRDYQRQQRAERASRPVPAAQPVAVNPNAPAGGEAAQGEGQAEQPAAAVVPLVEPIDPVFLNALPPELQEEVLAEHERRLREAEEQQRRQNAPPAPVVEMDGAAVIASLPANERAQVLAEMDDAELAGLPADMQNEARRARAQHVEPNMLRYHRLLFRGGVGGAPGAIGTVRARTNARAAANAGPSVGQNAGNAIQAPPDQPHLLDRESILTLCLLYLVDNNRVPHTRLQKVLRSACVNQTTCDFIVWCLLALLDKASEANTDDEEILSNVPAWLDSIAVSGVGHNERAIRISENAQKISIHSMLAIPMCKNILDLLANIARAYPGNFLPLILRHGAKPTDTPKQAPSFAQFWTMVQNTTKVPKSKDWTATPEQQLEECPLGQMLNSLRKPIMAKSPLKEKVLKVASQIMVTLPMDTLKLLGNDESRKPLAEKLEFVIQVMTTGSCSTEGLADGLTILSEAMRSLSDSTSVDIYEHLFLAVSKLGGELLPQVDRLIVELDEAQKKEEVSSVAPSDQPTSSKTAQLVVDTSAAGRVATGRFDGERLVIDGDQNMRLQMSSCKELQLPAVTVLTDKGGAQYALLSALQTLVKVRNHMKAIRKDKAKRAKDAEKKLKEKETPSTSAPAAPAAPATAPTAPAAPDAPVENNEVPEPAAELEEVNDEEPRISERLSSLESLWNSLSECLLRLGKASDPHAVLALQPAAEAFFLVHASQQNKLKAKDAEAKRKESQAASSSAAAAVASSVSHDGLREDLDPDTAKLIEFAEKHRQVLNQALRQNNAVLSAGGPFAILTQFPKLLDFDVKRKYFRKELTKLEPSNSRMPRYRRNDVSVQVSRNRVFSDSFRELFRLRPSEWKNRFYIIFQGEEGQDAGGLLREWFSVITREIFNPNYALFITAPGDMVTYMINKASYINPEHLDYFKFVGRLIAKSVFEHKYLDCYFTRAFYKHILNLPVRYQDLESEDPAFFKSLDFLLQNPIDDLALDLTFSTEVEEFGVRSVRDLKPNGRKIEVNDANKDEYVKLVCQMKMTGSIRKQLDAFLTGFYEIIPKDLISMFNEQELELLISGLPTVDIDDMAANTDYKGFQKTSTHIQWFWRALRSFEKEDKAKFLQFVTGTSKVPLQGFASLEGMNGVQKFSIHMDSRGGDRLPAAHTCFNQLDLPQYESYEKLRQSLLLAIRECTEGFGFA</sequence>
<evidence type="ECO:0000256" key="11">
    <source>
        <dbReference type="PROSITE-ProRule" id="PRU00104"/>
    </source>
</evidence>
<dbReference type="Gene3D" id="3.30.2160.10">
    <property type="entry name" value="Hect, E3 ligase catalytic domain"/>
    <property type="match status" value="1"/>
</dbReference>
<evidence type="ECO:0007829" key="19">
    <source>
        <dbReference type="PeptideAtlas" id="U4PBY0"/>
    </source>
</evidence>
<evidence type="ECO:0000259" key="15">
    <source>
        <dbReference type="PROSITE" id="PS50237"/>
    </source>
</evidence>
<feature type="region of interest" description="Disordered" evidence="13">
    <location>
        <begin position="2034"/>
        <end position="2065"/>
    </location>
</feature>
<dbReference type="PaxDb" id="6239-Y67D8C.5h"/>
<dbReference type="PROSITE" id="PS50030">
    <property type="entry name" value="UBA"/>
    <property type="match status" value="1"/>
</dbReference>
<evidence type="ECO:0000256" key="8">
    <source>
        <dbReference type="ARBA" id="ARBA00022816"/>
    </source>
</evidence>
<feature type="compositionally biased region" description="Acidic residues" evidence="13">
    <location>
        <begin position="2460"/>
        <end position="2509"/>
    </location>
</feature>
<dbReference type="InterPro" id="IPR000569">
    <property type="entry name" value="HECT_dom"/>
</dbReference>
<feature type="compositionally biased region" description="Pro residues" evidence="13">
    <location>
        <begin position="858"/>
        <end position="868"/>
    </location>
</feature>
<dbReference type="OMA" id="MWLDDSP"/>
<feature type="compositionally biased region" description="Polar residues" evidence="13">
    <location>
        <begin position="2857"/>
        <end position="2877"/>
    </location>
</feature>
<evidence type="ECO:0000256" key="7">
    <source>
        <dbReference type="ARBA" id="ARBA00022786"/>
    </source>
</evidence>
<dbReference type="Gene3D" id="1.10.8.10">
    <property type="entry name" value="DNA helicase RuvA subunit, C-terminal domain"/>
    <property type="match status" value="1"/>
</dbReference>
<evidence type="ECO:0000256" key="1">
    <source>
        <dbReference type="ARBA" id="ARBA00000885"/>
    </source>
</evidence>
<evidence type="ECO:0000256" key="10">
    <source>
        <dbReference type="ARBA" id="ARBA00034494"/>
    </source>
</evidence>
<dbReference type="SUPFAM" id="SSF56204">
    <property type="entry name" value="Hect, E3 ligase catalytic domain"/>
    <property type="match status" value="1"/>
</dbReference>
<protein>
    <recommendedName>
        <fullName evidence="4">HECT-type E3 ubiquitin transferase</fullName>
        <ecNumber evidence="4">2.3.2.26</ecNumber>
    </recommendedName>
</protein>
<keyword evidence="19" id="KW-1267">Proteomics identification</keyword>
<proteinExistence type="evidence at protein level"/>
<dbReference type="InterPro" id="IPR041969">
    <property type="entry name" value="VP13D_UBA"/>
</dbReference>
<keyword evidence="6 16" id="KW-0808">Transferase</keyword>
<feature type="compositionally biased region" description="Basic and acidic residues" evidence="13">
    <location>
        <begin position="2928"/>
        <end position="2939"/>
    </location>
</feature>
<feature type="domain" description="HECT" evidence="15">
    <location>
        <begin position="3849"/>
        <end position="4185"/>
    </location>
</feature>
<dbReference type="CDD" id="cd14306">
    <property type="entry name" value="UBA_VP13D"/>
    <property type="match status" value="1"/>
</dbReference>
<feature type="compositionally biased region" description="Basic and acidic residues" evidence="13">
    <location>
        <begin position="3605"/>
        <end position="3617"/>
    </location>
</feature>
<keyword evidence="7 11" id="KW-0833">Ubl conjugation pathway</keyword>
<dbReference type="Bgee" id="WBGene00022069">
    <property type="expression patterns" value="Expressed in germ line (C elegans) and 6 other cell types or tissues"/>
</dbReference>
<dbReference type="FunFam" id="1.10.8.10:FF:000126">
    <property type="entry name" value="Enhancer of EfL-1 mutant phenotype"/>
    <property type="match status" value="1"/>
</dbReference>
<feature type="region of interest" description="Disordered" evidence="13">
    <location>
        <begin position="493"/>
        <end position="562"/>
    </location>
</feature>
<dbReference type="AGR" id="WB:WBGene00022069"/>
<evidence type="ECO:0000256" key="2">
    <source>
        <dbReference type="ARBA" id="ARBA00004123"/>
    </source>
</evidence>
<evidence type="ECO:0000256" key="4">
    <source>
        <dbReference type="ARBA" id="ARBA00012485"/>
    </source>
</evidence>
<dbReference type="GO" id="GO:0030178">
    <property type="term" value="P:negative regulation of Wnt signaling pathway"/>
    <property type="evidence" value="ECO:0000315"/>
    <property type="project" value="WormBase"/>
</dbReference>
<feature type="compositionally biased region" description="Acidic residues" evidence="13">
    <location>
        <begin position="2420"/>
        <end position="2431"/>
    </location>
</feature>
<accession>U4PBY0</accession>
<dbReference type="GO" id="GO:0016567">
    <property type="term" value="P:protein ubiquitination"/>
    <property type="evidence" value="ECO:0007669"/>
    <property type="project" value="UniProtKB-UniPathway"/>
</dbReference>
<gene>
    <name evidence="16 18" type="primary">eel-1</name>
    <name evidence="16" type="ORF">CELE_Y67D8C.5</name>
    <name evidence="18" type="ORF">Y67D8C.5</name>
</gene>
<reference evidence="16 17" key="1">
    <citation type="journal article" date="1998" name="Science">
        <title>Genome sequence of the nematode C. elegans: a platform for investigating biology.</title>
        <authorList>
            <consortium name="The C. elegans sequencing consortium"/>
            <person name="Sulson J.E."/>
            <person name="Waterston R."/>
        </authorList>
    </citation>
    <scope>NUCLEOTIDE SEQUENCE [LARGE SCALE GENOMIC DNA]</scope>
    <source>
        <strain evidence="16 17">Bristol N2</strain>
    </source>
</reference>
<dbReference type="FunFam" id="3.90.1750.10:FF:000003">
    <property type="entry name" value="E3 ubiquitin-protein ligase UPL1"/>
    <property type="match status" value="1"/>
</dbReference>
<keyword evidence="12" id="KW-0175">Coiled coil</keyword>
<dbReference type="SMART" id="SM00119">
    <property type="entry name" value="HECTc"/>
    <property type="match status" value="1"/>
</dbReference>
<keyword evidence="9" id="KW-0539">Nucleus</keyword>
<dbReference type="STRING" id="6239.Y67D8C.5h.1"/>
<feature type="compositionally biased region" description="Basic and acidic residues" evidence="13">
    <location>
        <begin position="2394"/>
        <end position="2419"/>
    </location>
</feature>
<dbReference type="Pfam" id="PF06025">
    <property type="entry name" value="DUF913"/>
    <property type="match status" value="1"/>
</dbReference>
<dbReference type="InterPro" id="IPR010309">
    <property type="entry name" value="E3_Ub_ligase_DUF908"/>
</dbReference>
<dbReference type="GO" id="GO:0005737">
    <property type="term" value="C:cytoplasm"/>
    <property type="evidence" value="ECO:0000318"/>
    <property type="project" value="GO_Central"/>
</dbReference>
<evidence type="ECO:0000256" key="12">
    <source>
        <dbReference type="SAM" id="Coils"/>
    </source>
</evidence>
<dbReference type="GO" id="GO:0006511">
    <property type="term" value="P:ubiquitin-dependent protein catabolic process"/>
    <property type="evidence" value="ECO:0000318"/>
    <property type="project" value="GO_Central"/>
</dbReference>
<dbReference type="InterPro" id="IPR016024">
    <property type="entry name" value="ARM-type_fold"/>
</dbReference>
<dbReference type="GO" id="GO:0005634">
    <property type="term" value="C:nucleus"/>
    <property type="evidence" value="ECO:0000318"/>
    <property type="project" value="GO_Central"/>
</dbReference>
<feature type="region of interest" description="Disordered" evidence="13">
    <location>
        <begin position="1120"/>
        <end position="1141"/>
    </location>
</feature>
<comment type="pathway">
    <text evidence="3">Protein modification; protein ubiquitination.</text>
</comment>
<feature type="compositionally biased region" description="Low complexity" evidence="13">
    <location>
        <begin position="8"/>
        <end position="20"/>
    </location>
</feature>
<dbReference type="FunFam" id="3.30.2160.10:FF:000001">
    <property type="entry name" value="E3 ubiquitin-protein ligase NEDD4-like"/>
    <property type="match status" value="1"/>
</dbReference>
<dbReference type="ExpressionAtlas" id="U4PBY0">
    <property type="expression patterns" value="baseline and differential"/>
</dbReference>
<feature type="compositionally biased region" description="Acidic residues" evidence="13">
    <location>
        <begin position="2527"/>
        <end position="2547"/>
    </location>
</feature>
<dbReference type="eggNOG" id="KOG0939">
    <property type="taxonomic scope" value="Eukaryota"/>
</dbReference>
<feature type="compositionally biased region" description="Acidic residues" evidence="13">
    <location>
        <begin position="493"/>
        <end position="514"/>
    </location>
</feature>
<feature type="region of interest" description="Disordered" evidence="13">
    <location>
        <begin position="3718"/>
        <end position="3737"/>
    </location>
</feature>
<evidence type="ECO:0000313" key="17">
    <source>
        <dbReference type="Proteomes" id="UP000001940"/>
    </source>
</evidence>
<feature type="region of interest" description="Disordered" evidence="13">
    <location>
        <begin position="2373"/>
        <end position="2555"/>
    </location>
</feature>
<feature type="coiled-coil region" evidence="12">
    <location>
        <begin position="2179"/>
        <end position="2218"/>
    </location>
</feature>
<feature type="compositionally biased region" description="Basic and acidic residues" evidence="13">
    <location>
        <begin position="2510"/>
        <end position="2526"/>
    </location>
</feature>
<feature type="compositionally biased region" description="Basic and acidic residues" evidence="13">
    <location>
        <begin position="2802"/>
        <end position="2815"/>
    </location>
</feature>
<dbReference type="GO" id="GO:0061630">
    <property type="term" value="F:ubiquitin protein ligase activity"/>
    <property type="evidence" value="ECO:0000318"/>
    <property type="project" value="GO_Central"/>
</dbReference>
<dbReference type="SMR" id="U4PBY0"/>
<evidence type="ECO:0000256" key="3">
    <source>
        <dbReference type="ARBA" id="ARBA00004906"/>
    </source>
</evidence>
<dbReference type="GO" id="GO:0051028">
    <property type="term" value="P:mRNA transport"/>
    <property type="evidence" value="ECO:0007669"/>
    <property type="project" value="UniProtKB-KW"/>
</dbReference>
<dbReference type="CDD" id="cd00078">
    <property type="entry name" value="HECTc"/>
    <property type="match status" value="1"/>
</dbReference>